<dbReference type="AlphaFoldDB" id="G8T8K5"/>
<dbReference type="EMBL" id="CP003178">
    <property type="protein sequence ID" value="AEW00177.1"/>
    <property type="molecule type" value="Genomic_DNA"/>
</dbReference>
<accession>G8T8K5</accession>
<sequence length="53" mass="5941">MRVDSSAVQNAISKMKKALKLSSIKNFKAFFVGRAGWTNFEPIPERSYSNSTT</sequence>
<organism evidence="1 2">
    <name type="scientific">Niastella koreensis (strain DSM 17620 / KACC 11465 / NBRC 106392 / GR20-10)</name>
    <dbReference type="NCBI Taxonomy" id="700598"/>
    <lineage>
        <taxon>Bacteria</taxon>
        <taxon>Pseudomonadati</taxon>
        <taxon>Bacteroidota</taxon>
        <taxon>Chitinophagia</taxon>
        <taxon>Chitinophagales</taxon>
        <taxon>Chitinophagaceae</taxon>
        <taxon>Niastella</taxon>
    </lineage>
</organism>
<name>G8T8K5_NIAKG</name>
<reference evidence="1 2" key="1">
    <citation type="submission" date="2011-12" db="EMBL/GenBank/DDBJ databases">
        <title>The complete genome of Niastella koreensis GR20-10.</title>
        <authorList>
            <consortium name="US DOE Joint Genome Institute (JGI-PGF)"/>
            <person name="Lucas S."/>
            <person name="Han J."/>
            <person name="Lapidus A."/>
            <person name="Bruce D."/>
            <person name="Goodwin L."/>
            <person name="Pitluck S."/>
            <person name="Peters L."/>
            <person name="Kyrpides N."/>
            <person name="Mavromatis K."/>
            <person name="Ivanova N."/>
            <person name="Mikhailova N."/>
            <person name="Davenport K."/>
            <person name="Saunders E."/>
            <person name="Detter J.C."/>
            <person name="Tapia R."/>
            <person name="Han C."/>
            <person name="Land M."/>
            <person name="Hauser L."/>
            <person name="Markowitz V."/>
            <person name="Cheng J.-F."/>
            <person name="Hugenholtz P."/>
            <person name="Woyke T."/>
            <person name="Wu D."/>
            <person name="Tindall B."/>
            <person name="Pomrenke H."/>
            <person name="Brambilla E."/>
            <person name="Klenk H.-P."/>
            <person name="Eisen J.A."/>
        </authorList>
    </citation>
    <scope>NUCLEOTIDE SEQUENCE [LARGE SCALE GENOMIC DNA]</scope>
    <source>
        <strain evidence="2">DSM 17620 / KACC 11465 / NBRC 106392 / GR20-10</strain>
    </source>
</reference>
<dbReference type="KEGG" id="nko:Niako_3892"/>
<protein>
    <submittedName>
        <fullName evidence="1">Uncharacterized protein</fullName>
    </submittedName>
</protein>
<evidence type="ECO:0000313" key="1">
    <source>
        <dbReference type="EMBL" id="AEW00177.1"/>
    </source>
</evidence>
<evidence type="ECO:0000313" key="2">
    <source>
        <dbReference type="Proteomes" id="UP000005438"/>
    </source>
</evidence>
<proteinExistence type="predicted"/>
<dbReference type="HOGENOM" id="CLU_3063928_0_0_10"/>
<dbReference type="Proteomes" id="UP000005438">
    <property type="component" value="Chromosome"/>
</dbReference>
<gene>
    <name evidence="1" type="ordered locus">Niako_3892</name>
</gene>